<evidence type="ECO:0000256" key="1">
    <source>
        <dbReference type="PROSITE-ProRule" id="PRU00169"/>
    </source>
</evidence>
<evidence type="ECO:0000313" key="6">
    <source>
        <dbReference type="Proteomes" id="UP000189733"/>
    </source>
</evidence>
<dbReference type="STRING" id="1121442.SAMN02745702_00403"/>
<dbReference type="Gene3D" id="3.30.450.40">
    <property type="match status" value="1"/>
</dbReference>
<evidence type="ECO:0000259" key="3">
    <source>
        <dbReference type="PROSITE" id="PS51831"/>
    </source>
</evidence>
<feature type="domain" description="Response regulatory" evidence="2">
    <location>
        <begin position="5"/>
        <end position="119"/>
    </location>
</feature>
<dbReference type="AlphaFoldDB" id="A0A1T4VIJ8"/>
<evidence type="ECO:0000259" key="2">
    <source>
        <dbReference type="PROSITE" id="PS50110"/>
    </source>
</evidence>
<gene>
    <name evidence="5" type="ORF">SAMN02745702_00403</name>
</gene>
<dbReference type="InterPro" id="IPR011006">
    <property type="entry name" value="CheY-like_superfamily"/>
</dbReference>
<reference evidence="5 6" key="1">
    <citation type="submission" date="2017-02" db="EMBL/GenBank/DDBJ databases">
        <authorList>
            <person name="Peterson S.W."/>
        </authorList>
    </citation>
    <scope>NUCLEOTIDE SEQUENCE [LARGE SCALE GENOMIC DNA]</scope>
    <source>
        <strain evidence="5 6">DSM 18034</strain>
    </source>
</reference>
<dbReference type="InterPro" id="IPR037522">
    <property type="entry name" value="HD_GYP_dom"/>
</dbReference>
<sequence>MKKHRLLLVDDEPELLAVNKECLEDEGFQVFTAKDVLQALMVLESEEIDLVISDMCMPGLSGSDLLQRINAKGLDADVMFLTAYGTVENAVECIQNGASDYLLKPFDLVQFLRKIRQVLAGREKRLRMANKGKSLEAVLAFGKTLSRQSSMKKFIRMLIVEMRKVFSPQGIVLIMPSIKEGDPVRRLSLGPLVTNSPDWIEPLGARVCALSEAAILSCEYLSLCSPELDGLGISGMCAPLRTPFGRTGWVLVLRDGQSPPYLRDELNLLSLYTAQAANAEENRRVKQRLEDMSLEVVMSYVTAVEAVDVYTRGHSERVGNFARSLGQELGLSTHELEQLYFAGLLHDVGKVSIPHSILTKPDRLTDEEFHIMRKHPEWGKKILSSISSFRELVPIVLHHHEHFDGSGYPQGLQGEDIPFLARAISVVDGYEAMTSNRAYQAARTPEQALAILEKGAGSQWDPDMVAVWTKVVLRMLEDERCCA</sequence>
<dbReference type="Pfam" id="PF00072">
    <property type="entry name" value="Response_reg"/>
    <property type="match status" value="1"/>
</dbReference>
<dbReference type="RefSeq" id="WP_078683712.1">
    <property type="nucleotide sequence ID" value="NZ_FUYA01000001.1"/>
</dbReference>
<dbReference type="OrthoDB" id="9769359at2"/>
<dbReference type="PANTHER" id="PTHR45228:SF1">
    <property type="entry name" value="CYCLIC DI-GMP PHOSPHODIESTERASE TM_0186"/>
    <property type="match status" value="1"/>
</dbReference>
<dbReference type="SMART" id="SM00448">
    <property type="entry name" value="REC"/>
    <property type="match status" value="1"/>
</dbReference>
<dbReference type="SMART" id="SM00471">
    <property type="entry name" value="HDc"/>
    <property type="match status" value="1"/>
</dbReference>
<feature type="modified residue" description="4-aspartylphosphate" evidence="1">
    <location>
        <position position="54"/>
    </location>
</feature>
<organism evidence="5 6">
    <name type="scientific">Desulfobaculum bizertense DSM 18034</name>
    <dbReference type="NCBI Taxonomy" id="1121442"/>
    <lineage>
        <taxon>Bacteria</taxon>
        <taxon>Pseudomonadati</taxon>
        <taxon>Thermodesulfobacteriota</taxon>
        <taxon>Desulfovibrionia</taxon>
        <taxon>Desulfovibrionales</taxon>
        <taxon>Desulfovibrionaceae</taxon>
        <taxon>Desulfobaculum</taxon>
    </lineage>
</organism>
<dbReference type="PANTHER" id="PTHR45228">
    <property type="entry name" value="CYCLIC DI-GMP PHOSPHODIESTERASE TM_0186-RELATED"/>
    <property type="match status" value="1"/>
</dbReference>
<dbReference type="InterPro" id="IPR006674">
    <property type="entry name" value="HD_domain"/>
</dbReference>
<dbReference type="Gene3D" id="1.10.3210.10">
    <property type="entry name" value="Hypothetical protein af1432"/>
    <property type="match status" value="1"/>
</dbReference>
<accession>A0A1T4VIJ8</accession>
<keyword evidence="1" id="KW-0597">Phosphoprotein</keyword>
<dbReference type="GO" id="GO:0000160">
    <property type="term" value="P:phosphorelay signal transduction system"/>
    <property type="evidence" value="ECO:0007669"/>
    <property type="project" value="InterPro"/>
</dbReference>
<name>A0A1T4VIJ8_9BACT</name>
<keyword evidence="6" id="KW-1185">Reference proteome</keyword>
<dbReference type="Pfam" id="PF13487">
    <property type="entry name" value="HD_5"/>
    <property type="match status" value="1"/>
</dbReference>
<dbReference type="CDD" id="cd00156">
    <property type="entry name" value="REC"/>
    <property type="match status" value="1"/>
</dbReference>
<dbReference type="InterPro" id="IPR029016">
    <property type="entry name" value="GAF-like_dom_sf"/>
</dbReference>
<dbReference type="EMBL" id="FUYA01000001">
    <property type="protein sequence ID" value="SKA64780.1"/>
    <property type="molecule type" value="Genomic_DNA"/>
</dbReference>
<proteinExistence type="predicted"/>
<protein>
    <submittedName>
        <fullName evidence="5">HD domain-containing protein</fullName>
    </submittedName>
</protein>
<evidence type="ECO:0000313" key="5">
    <source>
        <dbReference type="EMBL" id="SKA64780.1"/>
    </source>
</evidence>
<dbReference type="CDD" id="cd00077">
    <property type="entry name" value="HDc"/>
    <property type="match status" value="1"/>
</dbReference>
<feature type="domain" description="HD" evidence="3">
    <location>
        <begin position="311"/>
        <end position="433"/>
    </location>
</feature>
<dbReference type="InterPro" id="IPR052020">
    <property type="entry name" value="Cyclic_di-GMP/3'3'-cGAMP_PDE"/>
</dbReference>
<dbReference type="Gene3D" id="3.40.50.2300">
    <property type="match status" value="1"/>
</dbReference>
<dbReference type="InterPro" id="IPR003607">
    <property type="entry name" value="HD/PDEase_dom"/>
</dbReference>
<dbReference type="Proteomes" id="UP000189733">
    <property type="component" value="Unassembled WGS sequence"/>
</dbReference>
<dbReference type="SUPFAM" id="SSF109604">
    <property type="entry name" value="HD-domain/PDEase-like"/>
    <property type="match status" value="1"/>
</dbReference>
<feature type="domain" description="HD-GYP" evidence="4">
    <location>
        <begin position="289"/>
        <end position="483"/>
    </location>
</feature>
<dbReference type="SUPFAM" id="SSF52172">
    <property type="entry name" value="CheY-like"/>
    <property type="match status" value="1"/>
</dbReference>
<dbReference type="PROSITE" id="PS51832">
    <property type="entry name" value="HD_GYP"/>
    <property type="match status" value="1"/>
</dbReference>
<dbReference type="InterPro" id="IPR001789">
    <property type="entry name" value="Sig_transdc_resp-reg_receiver"/>
</dbReference>
<dbReference type="SUPFAM" id="SSF55781">
    <property type="entry name" value="GAF domain-like"/>
    <property type="match status" value="1"/>
</dbReference>
<evidence type="ECO:0000259" key="4">
    <source>
        <dbReference type="PROSITE" id="PS51832"/>
    </source>
</evidence>
<dbReference type="PROSITE" id="PS51831">
    <property type="entry name" value="HD"/>
    <property type="match status" value="1"/>
</dbReference>
<dbReference type="PROSITE" id="PS50110">
    <property type="entry name" value="RESPONSE_REGULATORY"/>
    <property type="match status" value="1"/>
</dbReference>